<dbReference type="EMBL" id="PFAP01000045">
    <property type="protein sequence ID" value="PIR93677.1"/>
    <property type="molecule type" value="Genomic_DNA"/>
</dbReference>
<dbReference type="InterPro" id="IPR000182">
    <property type="entry name" value="GNAT_dom"/>
</dbReference>
<name>A0A2H0V3K6_9BACT</name>
<dbReference type="AlphaFoldDB" id="A0A2H0V3K6"/>
<dbReference type="PANTHER" id="PTHR13355:SF11">
    <property type="entry name" value="GLUCOSAMINE 6-PHOSPHATE N-ACETYLTRANSFERASE"/>
    <property type="match status" value="1"/>
</dbReference>
<sequence length="141" mass="16199">MISFRYLQVKDDGEIRKLFTQLTKNPVDFDVEFLVNHKFAYCRVMEDDGRIIGFAALIVHPVPTKGLVARVEDVVLDKEYRGRGLGKKIMEDLIEIAKSLKIQIIILTSNPKRIPARNLYESLGFNLIDTGVFLLKIDNQY</sequence>
<evidence type="ECO:0000259" key="1">
    <source>
        <dbReference type="PROSITE" id="PS51186"/>
    </source>
</evidence>
<dbReference type="Gene3D" id="3.40.630.30">
    <property type="match status" value="1"/>
</dbReference>
<dbReference type="GO" id="GO:0004343">
    <property type="term" value="F:glucosamine 6-phosphate N-acetyltransferase activity"/>
    <property type="evidence" value="ECO:0007669"/>
    <property type="project" value="TreeGrafter"/>
</dbReference>
<dbReference type="SUPFAM" id="SSF55729">
    <property type="entry name" value="Acyl-CoA N-acyltransferases (Nat)"/>
    <property type="match status" value="1"/>
</dbReference>
<dbReference type="PROSITE" id="PS51186">
    <property type="entry name" value="GNAT"/>
    <property type="match status" value="1"/>
</dbReference>
<reference evidence="3" key="1">
    <citation type="submission" date="2017-09" db="EMBL/GenBank/DDBJ databases">
        <title>Depth-based differentiation of microbial function through sediment-hosted aquifers and enrichment of novel symbionts in the deep terrestrial subsurface.</title>
        <authorList>
            <person name="Probst A.J."/>
            <person name="Ladd B."/>
            <person name="Jarett J.K."/>
            <person name="Geller-Mcgrath D.E."/>
            <person name="Sieber C.M.K."/>
            <person name="Emerson J.B."/>
            <person name="Anantharaman K."/>
            <person name="Thomas B.C."/>
            <person name="Malmstrom R."/>
            <person name="Stieglmeier M."/>
            <person name="Klingl A."/>
            <person name="Woyke T."/>
            <person name="Ryan C.M."/>
            <person name="Banfield J.F."/>
        </authorList>
    </citation>
    <scope>NUCLEOTIDE SEQUENCE [LARGE SCALE GENOMIC DNA]</scope>
</reference>
<dbReference type="CDD" id="cd04301">
    <property type="entry name" value="NAT_SF"/>
    <property type="match status" value="1"/>
</dbReference>
<evidence type="ECO:0000313" key="3">
    <source>
        <dbReference type="Proteomes" id="UP000229901"/>
    </source>
</evidence>
<dbReference type="Proteomes" id="UP000229901">
    <property type="component" value="Unassembled WGS sequence"/>
</dbReference>
<accession>A0A2H0V3K6</accession>
<evidence type="ECO:0000313" key="2">
    <source>
        <dbReference type="EMBL" id="PIR93677.1"/>
    </source>
</evidence>
<dbReference type="Pfam" id="PF00583">
    <property type="entry name" value="Acetyltransf_1"/>
    <property type="match status" value="1"/>
</dbReference>
<dbReference type="InterPro" id="IPR016181">
    <property type="entry name" value="Acyl_CoA_acyltransferase"/>
</dbReference>
<proteinExistence type="predicted"/>
<dbReference type="PANTHER" id="PTHR13355">
    <property type="entry name" value="GLUCOSAMINE 6-PHOSPHATE N-ACETYLTRANSFERASE"/>
    <property type="match status" value="1"/>
</dbReference>
<protein>
    <recommendedName>
        <fullName evidence="1">N-acetyltransferase domain-containing protein</fullName>
    </recommendedName>
</protein>
<organism evidence="2 3">
    <name type="scientific">Candidatus Falkowbacteria bacterium CG10_big_fil_rev_8_21_14_0_10_39_11</name>
    <dbReference type="NCBI Taxonomy" id="1974565"/>
    <lineage>
        <taxon>Bacteria</taxon>
        <taxon>Candidatus Falkowiibacteriota</taxon>
    </lineage>
</organism>
<comment type="caution">
    <text evidence="2">The sequence shown here is derived from an EMBL/GenBank/DDBJ whole genome shotgun (WGS) entry which is preliminary data.</text>
</comment>
<feature type="domain" description="N-acetyltransferase" evidence="1">
    <location>
        <begin position="2"/>
        <end position="141"/>
    </location>
</feature>
<gene>
    <name evidence="2" type="ORF">COT97_05390</name>
</gene>
<dbReference type="InterPro" id="IPR039143">
    <property type="entry name" value="GNPNAT1-like"/>
</dbReference>